<sequence length="416" mass="47612">MKAESASCRVAMPVKPSERHIILDVLRGVALLGIALANFTEFSLYSFLPTEATESMSTANIDRIVRYFQYTFVDGKFYTIFSLLFGIGFSIIIANAVERGTNGFRIFYRRMAILLLVGFLHLMFLWSGDILMLYALLGMLLPLFRDVSNRMLLVSAFGLLAVPIAVDFIVELSGIYPSASVVELQQTYCDKYGITDENFAYWLRDAKHYSGTFKFLVQGALVRVQEFIDGNRYFKVLGLFILGFYIGRNRLYADLESRRPVLRQIARYGFGFGLPLSLFYAWSIMNNYPQSLGAYSVLYFTSVFPLSFAYVASICLCFLRYPRWGIFRFFAMPGRMALTNYIGQSLFGILLFYGIGWGFGAETGLVYVILIAIGVWIVQALFSNVWLHYCQFGPLEWIWRMLTYGRVFNLLKRKSI</sequence>
<feature type="transmembrane region" description="Helical" evidence="1">
    <location>
        <begin position="365"/>
        <end position="387"/>
    </location>
</feature>
<feature type="transmembrane region" description="Helical" evidence="1">
    <location>
        <begin position="21"/>
        <end position="39"/>
    </location>
</feature>
<dbReference type="PANTHER" id="PTHR30590:SF2">
    <property type="entry name" value="INNER MEMBRANE PROTEIN"/>
    <property type="match status" value="1"/>
</dbReference>
<feature type="domain" description="DUF418" evidence="2">
    <location>
        <begin position="247"/>
        <end position="405"/>
    </location>
</feature>
<feature type="transmembrane region" description="Helical" evidence="1">
    <location>
        <begin position="152"/>
        <end position="170"/>
    </location>
</feature>
<feature type="transmembrane region" description="Helical" evidence="1">
    <location>
        <begin position="265"/>
        <end position="285"/>
    </location>
</feature>
<dbReference type="KEGG" id="copr:Cop2CBH44_04450"/>
<evidence type="ECO:0000313" key="3">
    <source>
        <dbReference type="EMBL" id="BCI62092.1"/>
    </source>
</evidence>
<feature type="transmembrane region" description="Helical" evidence="1">
    <location>
        <begin position="297"/>
        <end position="319"/>
    </location>
</feature>
<dbReference type="Pfam" id="PF04235">
    <property type="entry name" value="DUF418"/>
    <property type="match status" value="1"/>
</dbReference>
<protein>
    <submittedName>
        <fullName evidence="3">Membrane protein</fullName>
    </submittedName>
</protein>
<evidence type="ECO:0000259" key="2">
    <source>
        <dbReference type="Pfam" id="PF04235"/>
    </source>
</evidence>
<feature type="transmembrane region" description="Helical" evidence="1">
    <location>
        <begin position="340"/>
        <end position="359"/>
    </location>
</feature>
<reference evidence="4" key="1">
    <citation type="submission" date="2020-07" db="EMBL/GenBank/DDBJ databases">
        <title>Complete genome sequencing of Coprobacter sp. strain 2CBH44.</title>
        <authorList>
            <person name="Sakamoto M."/>
            <person name="Murakami T."/>
            <person name="Mori H."/>
        </authorList>
    </citation>
    <scope>NUCLEOTIDE SEQUENCE [LARGE SCALE GENOMIC DNA]</scope>
    <source>
        <strain evidence="4">2CBH44</strain>
    </source>
</reference>
<dbReference type="AlphaFoldDB" id="A0A7G1HTK0"/>
<feature type="transmembrane region" description="Helical" evidence="1">
    <location>
        <begin position="77"/>
        <end position="95"/>
    </location>
</feature>
<evidence type="ECO:0000313" key="4">
    <source>
        <dbReference type="Proteomes" id="UP000594042"/>
    </source>
</evidence>
<accession>A0A7G1HTK0</accession>
<keyword evidence="1" id="KW-0472">Membrane</keyword>
<organism evidence="3 4">
    <name type="scientific">Coprobacter secundus subsp. similis</name>
    <dbReference type="NCBI Taxonomy" id="2751153"/>
    <lineage>
        <taxon>Bacteria</taxon>
        <taxon>Pseudomonadati</taxon>
        <taxon>Bacteroidota</taxon>
        <taxon>Bacteroidia</taxon>
        <taxon>Bacteroidales</taxon>
        <taxon>Barnesiellaceae</taxon>
        <taxon>Coprobacter</taxon>
    </lineage>
</organism>
<name>A0A7G1HTK0_9BACT</name>
<dbReference type="InterPro" id="IPR052529">
    <property type="entry name" value="Bact_Transport_Assoc"/>
</dbReference>
<evidence type="ECO:0000256" key="1">
    <source>
        <dbReference type="SAM" id="Phobius"/>
    </source>
</evidence>
<dbReference type="EMBL" id="AP023322">
    <property type="protein sequence ID" value="BCI62092.1"/>
    <property type="molecule type" value="Genomic_DNA"/>
</dbReference>
<gene>
    <name evidence="3" type="ORF">Cop2CBH44_04450</name>
</gene>
<keyword evidence="1" id="KW-0812">Transmembrane</keyword>
<keyword evidence="1" id="KW-1133">Transmembrane helix</keyword>
<proteinExistence type="predicted"/>
<keyword evidence="4" id="KW-1185">Reference proteome</keyword>
<dbReference type="PANTHER" id="PTHR30590">
    <property type="entry name" value="INNER MEMBRANE PROTEIN"/>
    <property type="match status" value="1"/>
</dbReference>
<dbReference type="RefSeq" id="WP_246469167.1">
    <property type="nucleotide sequence ID" value="NZ_AP023322.1"/>
</dbReference>
<dbReference type="InterPro" id="IPR007349">
    <property type="entry name" value="DUF418"/>
</dbReference>
<dbReference type="Proteomes" id="UP000594042">
    <property type="component" value="Chromosome"/>
</dbReference>